<sequence length="202" mass="23000">MASPGHLKCDSCDGIQFQTSADYDEHIKYNHACQLCMDTFPTLAFAKWGSEHYARKHQSKVCPQCKSASFTDYRDYLCHMRDGHEYCIMCDEVFSETLVLKTHTETLTHPTRCRLCSEIVELGDRSNHRFHCKIDGAPLTMYPSQIATNGQIPSLRDVGCFSRNVQGHKRTLPVSLWSTLPEANQSSDWGRQPHWNDGGPDE</sequence>
<comment type="caution">
    <text evidence="1">The sequence shown here is derived from an EMBL/GenBank/DDBJ whole genome shotgun (WGS) entry which is preliminary data.</text>
</comment>
<dbReference type="Proteomes" id="UP000790709">
    <property type="component" value="Unassembled WGS sequence"/>
</dbReference>
<gene>
    <name evidence="1" type="ORF">BV22DRAFT_641007</name>
</gene>
<keyword evidence="2" id="KW-1185">Reference proteome</keyword>
<dbReference type="EMBL" id="MU266476">
    <property type="protein sequence ID" value="KAH7922683.1"/>
    <property type="molecule type" value="Genomic_DNA"/>
</dbReference>
<reference evidence="1" key="1">
    <citation type="journal article" date="2021" name="New Phytol.">
        <title>Evolutionary innovations through gain and loss of genes in the ectomycorrhizal Boletales.</title>
        <authorList>
            <person name="Wu G."/>
            <person name="Miyauchi S."/>
            <person name="Morin E."/>
            <person name="Kuo A."/>
            <person name="Drula E."/>
            <person name="Varga T."/>
            <person name="Kohler A."/>
            <person name="Feng B."/>
            <person name="Cao Y."/>
            <person name="Lipzen A."/>
            <person name="Daum C."/>
            <person name="Hundley H."/>
            <person name="Pangilinan J."/>
            <person name="Johnson J."/>
            <person name="Barry K."/>
            <person name="LaButti K."/>
            <person name="Ng V."/>
            <person name="Ahrendt S."/>
            <person name="Min B."/>
            <person name="Choi I.G."/>
            <person name="Park H."/>
            <person name="Plett J.M."/>
            <person name="Magnuson J."/>
            <person name="Spatafora J.W."/>
            <person name="Nagy L.G."/>
            <person name="Henrissat B."/>
            <person name="Grigoriev I.V."/>
            <person name="Yang Z.L."/>
            <person name="Xu J."/>
            <person name="Martin F.M."/>
        </authorList>
    </citation>
    <scope>NUCLEOTIDE SEQUENCE</scope>
    <source>
        <strain evidence="1">KUC20120723A-06</strain>
    </source>
</reference>
<proteinExistence type="predicted"/>
<evidence type="ECO:0000313" key="1">
    <source>
        <dbReference type="EMBL" id="KAH7922683.1"/>
    </source>
</evidence>
<evidence type="ECO:0000313" key="2">
    <source>
        <dbReference type="Proteomes" id="UP000790709"/>
    </source>
</evidence>
<organism evidence="1 2">
    <name type="scientific">Leucogyrophana mollusca</name>
    <dbReference type="NCBI Taxonomy" id="85980"/>
    <lineage>
        <taxon>Eukaryota</taxon>
        <taxon>Fungi</taxon>
        <taxon>Dikarya</taxon>
        <taxon>Basidiomycota</taxon>
        <taxon>Agaricomycotina</taxon>
        <taxon>Agaricomycetes</taxon>
        <taxon>Agaricomycetidae</taxon>
        <taxon>Boletales</taxon>
        <taxon>Boletales incertae sedis</taxon>
        <taxon>Leucogyrophana</taxon>
    </lineage>
</organism>
<accession>A0ACB8BBT6</accession>
<name>A0ACB8BBT6_9AGAM</name>
<protein>
    <submittedName>
        <fullName evidence="1">Uncharacterized protein</fullName>
    </submittedName>
</protein>